<dbReference type="PANTHER" id="PTHR34069">
    <property type="entry name" value="3-OXOACYL-[ACYL-CARRIER-PROTEIN] SYNTHASE 3"/>
    <property type="match status" value="1"/>
</dbReference>
<keyword evidence="4 9" id="KW-0808">Transferase</keyword>
<evidence type="ECO:0000256" key="7">
    <source>
        <dbReference type="ARBA" id="ARBA00023160"/>
    </source>
</evidence>
<dbReference type="NCBIfam" id="NF006829">
    <property type="entry name" value="PRK09352.1"/>
    <property type="match status" value="1"/>
</dbReference>
<dbReference type="InterPro" id="IPR013747">
    <property type="entry name" value="ACP_syn_III_C"/>
</dbReference>
<keyword evidence="8 9" id="KW-0012">Acyltransferase</keyword>
<comment type="subunit">
    <text evidence="9">Homodimer.</text>
</comment>
<comment type="catalytic activity">
    <reaction evidence="9">
        <text>malonyl-[ACP] + acetyl-CoA + H(+) = 3-oxobutanoyl-[ACP] + CO2 + CoA</text>
        <dbReference type="Rhea" id="RHEA:12080"/>
        <dbReference type="Rhea" id="RHEA-COMP:9623"/>
        <dbReference type="Rhea" id="RHEA-COMP:9625"/>
        <dbReference type="ChEBI" id="CHEBI:15378"/>
        <dbReference type="ChEBI" id="CHEBI:16526"/>
        <dbReference type="ChEBI" id="CHEBI:57287"/>
        <dbReference type="ChEBI" id="CHEBI:57288"/>
        <dbReference type="ChEBI" id="CHEBI:78449"/>
        <dbReference type="ChEBI" id="CHEBI:78450"/>
        <dbReference type="EC" id="2.3.1.180"/>
    </reaction>
</comment>
<keyword evidence="7 9" id="KW-0275">Fatty acid biosynthesis</keyword>
<feature type="active site" evidence="9">
    <location>
        <position position="128"/>
    </location>
</feature>
<evidence type="ECO:0000256" key="9">
    <source>
        <dbReference type="HAMAP-Rule" id="MF_01815"/>
    </source>
</evidence>
<dbReference type="RefSeq" id="WP_139643998.1">
    <property type="nucleotide sequence ID" value="NZ_BAAAZS010000058.1"/>
</dbReference>
<dbReference type="Pfam" id="PF08545">
    <property type="entry name" value="ACP_syn_III"/>
    <property type="match status" value="1"/>
</dbReference>
<feature type="region of interest" description="ACP-binding" evidence="9">
    <location>
        <begin position="264"/>
        <end position="268"/>
    </location>
</feature>
<keyword evidence="6 9" id="KW-0443">Lipid metabolism</keyword>
<keyword evidence="2 9" id="KW-0963">Cytoplasm</keyword>
<dbReference type="GO" id="GO:0005737">
    <property type="term" value="C:cytoplasm"/>
    <property type="evidence" value="ECO:0007669"/>
    <property type="project" value="UniProtKB-SubCell"/>
</dbReference>
<reference evidence="12 13" key="1">
    <citation type="submission" date="2019-06" db="EMBL/GenBank/DDBJ databases">
        <title>Draft genome of Streptomyces sedi sp. JCM16909.</title>
        <authorList>
            <person name="Klykleung N."/>
            <person name="Tanasupawat S."/>
            <person name="Kudo T."/>
            <person name="Yuki M."/>
            <person name="Ohkuma M."/>
        </authorList>
    </citation>
    <scope>NUCLEOTIDE SEQUENCE [LARGE SCALE GENOMIC DNA]</scope>
    <source>
        <strain evidence="12 13">JCM 16909</strain>
    </source>
</reference>
<dbReference type="Proteomes" id="UP000311713">
    <property type="component" value="Unassembled WGS sequence"/>
</dbReference>
<proteinExistence type="inferred from homology"/>
<dbReference type="GO" id="GO:0044550">
    <property type="term" value="P:secondary metabolite biosynthetic process"/>
    <property type="evidence" value="ECO:0007669"/>
    <property type="project" value="TreeGrafter"/>
</dbReference>
<feature type="active site" evidence="9">
    <location>
        <position position="294"/>
    </location>
</feature>
<keyword evidence="9" id="KW-0511">Multifunctional enzyme</keyword>
<sequence>MTILPAPTRLRTAPAVDGARILGLGTYRPSTVVDNAQVAGPIDSSDEWIRRRSGIASRRFAGPDETVVSMASESAVKALAAAGIAPEAVDAVLVASMSHLEQAPAAAPRIAHLIGAGTAGAADVGAACAGFCYVLALGDALVRSGAARHVVVIGAEKMSDIVDPTDRGTAFLFGDGAGAVVLGPSDRPGIGPPVWGAEGDRHRMIAHDRSWLEARDRPAPWPALRMAGPEVFRWATGSVPGIARRALEAAGLEPGDLAAFIPHQANARIIDAVARSLGLPPHVVVARDVVTSANTSAASIPLAMDSLASRGELPSGGKALLVGFGAGLVYAAQVVELP</sequence>
<comment type="pathway">
    <text evidence="9">Lipid metabolism; fatty acid biosynthesis.</text>
</comment>
<protein>
    <recommendedName>
        <fullName evidence="9">Beta-ketoacyl-[acyl-carrier-protein] synthase III</fullName>
        <shortName evidence="9">Beta-ketoacyl-ACP synthase III</shortName>
        <shortName evidence="9">KAS III</shortName>
        <ecNumber evidence="9">2.3.1.180</ecNumber>
    </recommendedName>
    <alternativeName>
        <fullName evidence="9">3-oxoacyl-[acyl-carrier-protein] synthase 3</fullName>
    </alternativeName>
    <alternativeName>
        <fullName evidence="9">3-oxoacyl-[acyl-carrier-protein] synthase III</fullName>
    </alternativeName>
</protein>
<dbReference type="OrthoDB" id="9815506at2"/>
<dbReference type="EMBL" id="VDGT01000007">
    <property type="protein sequence ID" value="TNM30590.1"/>
    <property type="molecule type" value="Genomic_DNA"/>
</dbReference>
<evidence type="ECO:0000256" key="3">
    <source>
        <dbReference type="ARBA" id="ARBA00022516"/>
    </source>
</evidence>
<dbReference type="CDD" id="cd00830">
    <property type="entry name" value="KAS_III"/>
    <property type="match status" value="1"/>
</dbReference>
<accession>A0A5C4V415</accession>
<comment type="function">
    <text evidence="9">Catalyzes the condensation reaction of fatty acid synthesis by the addition to an acyl acceptor of two carbons from malonyl-ACP. Catalyzes the first condensation reaction which initiates fatty acid synthesis and may therefore play a role in governing the total rate of fatty acid production. Possesses both acetoacetyl-ACP synthase and acetyl transacylase activities. Its substrate specificity determines the biosynthesis of branched-chain and/or straight-chain of fatty acids.</text>
</comment>
<evidence type="ECO:0000256" key="2">
    <source>
        <dbReference type="ARBA" id="ARBA00022490"/>
    </source>
</evidence>
<dbReference type="Pfam" id="PF08541">
    <property type="entry name" value="ACP_syn_III_C"/>
    <property type="match status" value="1"/>
</dbReference>
<evidence type="ECO:0000313" key="12">
    <source>
        <dbReference type="EMBL" id="TNM30590.1"/>
    </source>
</evidence>
<dbReference type="HAMAP" id="MF_01815">
    <property type="entry name" value="FabH"/>
    <property type="match status" value="1"/>
</dbReference>
<dbReference type="Gene3D" id="3.40.47.10">
    <property type="match status" value="2"/>
</dbReference>
<evidence type="ECO:0000256" key="4">
    <source>
        <dbReference type="ARBA" id="ARBA00022679"/>
    </source>
</evidence>
<dbReference type="SUPFAM" id="SSF53901">
    <property type="entry name" value="Thiolase-like"/>
    <property type="match status" value="1"/>
</dbReference>
<name>A0A5C4V415_9ACTN</name>
<comment type="domain">
    <text evidence="9">The last Arg residue of the ACP-binding site is essential for the weak association between ACP/AcpP and FabH.</text>
</comment>
<comment type="caution">
    <text evidence="12">The sequence shown here is derived from an EMBL/GenBank/DDBJ whole genome shotgun (WGS) entry which is preliminary data.</text>
</comment>
<evidence type="ECO:0000259" key="10">
    <source>
        <dbReference type="Pfam" id="PF08541"/>
    </source>
</evidence>
<evidence type="ECO:0000256" key="8">
    <source>
        <dbReference type="ARBA" id="ARBA00023315"/>
    </source>
</evidence>
<dbReference type="GO" id="GO:0006633">
    <property type="term" value="P:fatty acid biosynthetic process"/>
    <property type="evidence" value="ECO:0007669"/>
    <property type="project" value="UniProtKB-UniRule"/>
</dbReference>
<keyword evidence="3 9" id="KW-0444">Lipid biosynthesis</keyword>
<feature type="domain" description="Beta-ketoacyl-[acyl-carrier-protein] synthase III N-terminal" evidence="11">
    <location>
        <begin position="123"/>
        <end position="199"/>
    </location>
</feature>
<dbReference type="InterPro" id="IPR004655">
    <property type="entry name" value="FabH"/>
</dbReference>
<evidence type="ECO:0000256" key="6">
    <source>
        <dbReference type="ARBA" id="ARBA00023098"/>
    </source>
</evidence>
<dbReference type="EC" id="2.3.1.180" evidence="9"/>
<dbReference type="InterPro" id="IPR013751">
    <property type="entry name" value="ACP_syn_III_N"/>
</dbReference>
<keyword evidence="5 9" id="KW-0276">Fatty acid metabolism</keyword>
<dbReference type="InterPro" id="IPR016039">
    <property type="entry name" value="Thiolase-like"/>
</dbReference>
<comment type="similarity">
    <text evidence="1 9">Belongs to the thiolase-like superfamily. FabH family.</text>
</comment>
<dbReference type="GO" id="GO:0004315">
    <property type="term" value="F:3-oxoacyl-[acyl-carrier-protein] synthase activity"/>
    <property type="evidence" value="ECO:0007669"/>
    <property type="project" value="InterPro"/>
</dbReference>
<comment type="subcellular location">
    <subcellularLocation>
        <location evidence="9">Cytoplasm</location>
    </subcellularLocation>
</comment>
<organism evidence="12 13">
    <name type="scientific">Streptomyces sedi</name>
    <dbReference type="NCBI Taxonomy" id="555059"/>
    <lineage>
        <taxon>Bacteria</taxon>
        <taxon>Bacillati</taxon>
        <taxon>Actinomycetota</taxon>
        <taxon>Actinomycetes</taxon>
        <taxon>Kitasatosporales</taxon>
        <taxon>Streptomycetaceae</taxon>
        <taxon>Streptomyces</taxon>
    </lineage>
</organism>
<evidence type="ECO:0000256" key="1">
    <source>
        <dbReference type="ARBA" id="ARBA00008642"/>
    </source>
</evidence>
<feature type="active site" evidence="9">
    <location>
        <position position="263"/>
    </location>
</feature>
<feature type="domain" description="Beta-ketoacyl-[acyl-carrier-protein] synthase III C-terminal" evidence="10">
    <location>
        <begin position="247"/>
        <end position="336"/>
    </location>
</feature>
<gene>
    <name evidence="9" type="primary">fabH</name>
    <name evidence="12" type="ORF">FH715_11325</name>
</gene>
<evidence type="ECO:0000256" key="5">
    <source>
        <dbReference type="ARBA" id="ARBA00022832"/>
    </source>
</evidence>
<keyword evidence="13" id="KW-1185">Reference proteome</keyword>
<dbReference type="AlphaFoldDB" id="A0A5C4V415"/>
<dbReference type="UniPathway" id="UPA00094"/>
<evidence type="ECO:0000313" key="13">
    <source>
        <dbReference type="Proteomes" id="UP000311713"/>
    </source>
</evidence>
<dbReference type="PANTHER" id="PTHR34069:SF2">
    <property type="entry name" value="BETA-KETOACYL-[ACYL-CARRIER-PROTEIN] SYNTHASE III"/>
    <property type="match status" value="1"/>
</dbReference>
<dbReference type="NCBIfam" id="TIGR00747">
    <property type="entry name" value="fabH"/>
    <property type="match status" value="1"/>
</dbReference>
<evidence type="ECO:0000259" key="11">
    <source>
        <dbReference type="Pfam" id="PF08545"/>
    </source>
</evidence>
<dbReference type="GO" id="GO:0033818">
    <property type="term" value="F:beta-ketoacyl-acyl-carrier-protein synthase III activity"/>
    <property type="evidence" value="ECO:0007669"/>
    <property type="project" value="UniProtKB-UniRule"/>
</dbReference>